<dbReference type="PROSITE" id="PS50977">
    <property type="entry name" value="HTH_TETR_2"/>
    <property type="match status" value="1"/>
</dbReference>
<dbReference type="GO" id="GO:0003700">
    <property type="term" value="F:DNA-binding transcription factor activity"/>
    <property type="evidence" value="ECO:0007669"/>
    <property type="project" value="TreeGrafter"/>
</dbReference>
<dbReference type="GO" id="GO:0000976">
    <property type="term" value="F:transcription cis-regulatory region binding"/>
    <property type="evidence" value="ECO:0007669"/>
    <property type="project" value="TreeGrafter"/>
</dbReference>
<dbReference type="Pfam" id="PF00440">
    <property type="entry name" value="TetR_N"/>
    <property type="match status" value="1"/>
</dbReference>
<feature type="domain" description="HTH tetR-type" evidence="5">
    <location>
        <begin position="11"/>
        <end position="71"/>
    </location>
</feature>
<dbReference type="InterPro" id="IPR050109">
    <property type="entry name" value="HTH-type_TetR-like_transc_reg"/>
</dbReference>
<keyword evidence="7" id="KW-1185">Reference proteome</keyword>
<dbReference type="EMBL" id="WIRE01000001">
    <property type="protein sequence ID" value="MQX52998.1"/>
    <property type="molecule type" value="Genomic_DNA"/>
</dbReference>
<sequence length="201" mass="22868">MRRQPKQKRSREMVDRILEAAASTLVERGLEFTTTNHIADKAGVNIASLYHYFTNKEEVVAAVLEWQARKLMQGFSEQQSQLDIARMPLPVLARTGLVFTLHALRADPVIGELAKHWNQLSPQYAMSLLEQQLLDIGMAWFRANYQEYPIDDLHVRLFVVINASMATLARYLAIPASMIKDNEIVDVLTDMIVKTLSPDTK</sequence>
<keyword evidence="2 4" id="KW-0238">DNA-binding</keyword>
<comment type="caution">
    <text evidence="6">The sequence shown here is derived from an EMBL/GenBank/DDBJ whole genome shotgun (WGS) entry which is preliminary data.</text>
</comment>
<dbReference type="PANTHER" id="PTHR30055:SF234">
    <property type="entry name" value="HTH-TYPE TRANSCRIPTIONAL REGULATOR BETI"/>
    <property type="match status" value="1"/>
</dbReference>
<name>A0A6N7LRH8_9GAMM</name>
<evidence type="ECO:0000256" key="2">
    <source>
        <dbReference type="ARBA" id="ARBA00023125"/>
    </source>
</evidence>
<evidence type="ECO:0000313" key="6">
    <source>
        <dbReference type="EMBL" id="MQX52998.1"/>
    </source>
</evidence>
<dbReference type="PRINTS" id="PR00455">
    <property type="entry name" value="HTHTETR"/>
</dbReference>
<reference evidence="6 7" key="1">
    <citation type="submission" date="2019-10" db="EMBL/GenBank/DDBJ databases">
        <title>Alcanivorax sp.PA15-N-34 draft genome sequence.</title>
        <authorList>
            <person name="Liao X."/>
            <person name="Shao Z."/>
        </authorList>
    </citation>
    <scope>NUCLEOTIDE SEQUENCE [LARGE SCALE GENOMIC DNA]</scope>
    <source>
        <strain evidence="6 7">PA15-N-34</strain>
    </source>
</reference>
<organism evidence="6 7">
    <name type="scientific">Alcanivorax sediminis</name>
    <dbReference type="NCBI Taxonomy" id="2663008"/>
    <lineage>
        <taxon>Bacteria</taxon>
        <taxon>Pseudomonadati</taxon>
        <taxon>Pseudomonadota</taxon>
        <taxon>Gammaproteobacteria</taxon>
        <taxon>Oceanospirillales</taxon>
        <taxon>Alcanivoracaceae</taxon>
        <taxon>Alcanivorax</taxon>
    </lineage>
</organism>
<dbReference type="AlphaFoldDB" id="A0A6N7LRH8"/>
<evidence type="ECO:0000256" key="4">
    <source>
        <dbReference type="PROSITE-ProRule" id="PRU00335"/>
    </source>
</evidence>
<dbReference type="InterPro" id="IPR001647">
    <property type="entry name" value="HTH_TetR"/>
</dbReference>
<dbReference type="Gene3D" id="1.10.357.10">
    <property type="entry name" value="Tetracycline Repressor, domain 2"/>
    <property type="match status" value="1"/>
</dbReference>
<dbReference type="Proteomes" id="UP000469421">
    <property type="component" value="Unassembled WGS sequence"/>
</dbReference>
<evidence type="ECO:0000259" key="5">
    <source>
        <dbReference type="PROSITE" id="PS50977"/>
    </source>
</evidence>
<protein>
    <submittedName>
        <fullName evidence="6">TetR family transcriptional regulator</fullName>
    </submittedName>
</protein>
<dbReference type="PROSITE" id="PS01081">
    <property type="entry name" value="HTH_TETR_1"/>
    <property type="match status" value="1"/>
</dbReference>
<dbReference type="InterPro" id="IPR009057">
    <property type="entry name" value="Homeodomain-like_sf"/>
</dbReference>
<evidence type="ECO:0000256" key="1">
    <source>
        <dbReference type="ARBA" id="ARBA00023015"/>
    </source>
</evidence>
<proteinExistence type="predicted"/>
<keyword evidence="1" id="KW-0805">Transcription regulation</keyword>
<evidence type="ECO:0000313" key="7">
    <source>
        <dbReference type="Proteomes" id="UP000469421"/>
    </source>
</evidence>
<dbReference type="RefSeq" id="WP_153500064.1">
    <property type="nucleotide sequence ID" value="NZ_WIRE01000001.1"/>
</dbReference>
<gene>
    <name evidence="6" type="ORF">GFN93_07025</name>
</gene>
<keyword evidence="3" id="KW-0804">Transcription</keyword>
<evidence type="ECO:0000256" key="3">
    <source>
        <dbReference type="ARBA" id="ARBA00023163"/>
    </source>
</evidence>
<dbReference type="PANTHER" id="PTHR30055">
    <property type="entry name" value="HTH-TYPE TRANSCRIPTIONAL REGULATOR RUTR"/>
    <property type="match status" value="1"/>
</dbReference>
<dbReference type="InterPro" id="IPR023772">
    <property type="entry name" value="DNA-bd_HTH_TetR-type_CS"/>
</dbReference>
<dbReference type="SUPFAM" id="SSF46689">
    <property type="entry name" value="Homeodomain-like"/>
    <property type="match status" value="1"/>
</dbReference>
<feature type="DNA-binding region" description="H-T-H motif" evidence="4">
    <location>
        <begin position="34"/>
        <end position="53"/>
    </location>
</feature>
<accession>A0A6N7LRH8</accession>